<gene>
    <name evidence="1" type="ORF">KGM_212602</name>
</gene>
<dbReference type="EMBL" id="AGBW02008840">
    <property type="protein sequence ID" value="OWR52415.1"/>
    <property type="molecule type" value="Genomic_DNA"/>
</dbReference>
<accession>A0A212FF96</accession>
<organism evidence="1 2">
    <name type="scientific">Danaus plexippus plexippus</name>
    <dbReference type="NCBI Taxonomy" id="278856"/>
    <lineage>
        <taxon>Eukaryota</taxon>
        <taxon>Metazoa</taxon>
        <taxon>Ecdysozoa</taxon>
        <taxon>Arthropoda</taxon>
        <taxon>Hexapoda</taxon>
        <taxon>Insecta</taxon>
        <taxon>Pterygota</taxon>
        <taxon>Neoptera</taxon>
        <taxon>Endopterygota</taxon>
        <taxon>Lepidoptera</taxon>
        <taxon>Glossata</taxon>
        <taxon>Ditrysia</taxon>
        <taxon>Papilionoidea</taxon>
        <taxon>Nymphalidae</taxon>
        <taxon>Danainae</taxon>
        <taxon>Danaini</taxon>
        <taxon>Danaina</taxon>
        <taxon>Danaus</taxon>
        <taxon>Danaus</taxon>
    </lineage>
</organism>
<dbReference type="OrthoDB" id="7464868at2759"/>
<reference evidence="1 2" key="1">
    <citation type="journal article" date="2011" name="Cell">
        <title>The monarch butterfly genome yields insights into long-distance migration.</title>
        <authorList>
            <person name="Zhan S."/>
            <person name="Merlin C."/>
            <person name="Boore J.L."/>
            <person name="Reppert S.M."/>
        </authorList>
    </citation>
    <scope>NUCLEOTIDE SEQUENCE [LARGE SCALE GENOMIC DNA]</scope>
    <source>
        <strain evidence="1">F-2</strain>
    </source>
</reference>
<keyword evidence="2" id="KW-1185">Reference proteome</keyword>
<proteinExistence type="predicted"/>
<evidence type="ECO:0000313" key="2">
    <source>
        <dbReference type="Proteomes" id="UP000007151"/>
    </source>
</evidence>
<sequence length="236" mass="26417">MTDRTIASRPSLEQVIAIIDFMENHPALGLGQLKGLEGRSQSKKLWFKLTRIVNTMNGPTRPMKSWVKYWADKKSTVRAKVISSGGDPNHLTSNIEKRIWDLFLSKDDGNKARSSVKLESQFMDGTEYDDEVEDNDDHDTSLSFEEPVDFEERQMVVLEKLVKVMSSQAEALNQASQAAVAHAQAMEKLAEASDIQARAIDRLANTFTTMSGVTHEVRDAIVDIDASLKRLYTAPT</sequence>
<comment type="caution">
    <text evidence="1">The sequence shown here is derived from an EMBL/GenBank/DDBJ whole genome shotgun (WGS) entry which is preliminary data.</text>
</comment>
<evidence type="ECO:0000313" key="1">
    <source>
        <dbReference type="EMBL" id="OWR52415.1"/>
    </source>
</evidence>
<dbReference type="KEGG" id="dpl:KGM_212602"/>
<name>A0A212FF96_DANPL</name>
<dbReference type="eggNOG" id="ENOG502SWIZ">
    <property type="taxonomic scope" value="Eukaryota"/>
</dbReference>
<dbReference type="AlphaFoldDB" id="A0A212FF96"/>
<dbReference type="Proteomes" id="UP000007151">
    <property type="component" value="Unassembled WGS sequence"/>
</dbReference>
<protein>
    <submittedName>
        <fullName evidence="1">Uncharacterized protein</fullName>
    </submittedName>
</protein>